<dbReference type="GeneID" id="20343877"/>
<reference evidence="5" key="1">
    <citation type="submission" date="2010-07" db="EMBL/GenBank/DDBJ databases">
        <title>The genome sequence of Gaeumannomyces graminis var. tritici strain R3-111a-1.</title>
        <authorList>
            <consortium name="The Broad Institute Genome Sequencing Platform"/>
            <person name="Ma L.-J."/>
            <person name="Dead R."/>
            <person name="Young S."/>
            <person name="Zeng Q."/>
            <person name="Koehrsen M."/>
            <person name="Alvarado L."/>
            <person name="Berlin A."/>
            <person name="Chapman S.B."/>
            <person name="Chen Z."/>
            <person name="Freedman E."/>
            <person name="Gellesch M."/>
            <person name="Goldberg J."/>
            <person name="Griggs A."/>
            <person name="Gujja S."/>
            <person name="Heilman E.R."/>
            <person name="Heiman D."/>
            <person name="Hepburn T."/>
            <person name="Howarth C."/>
            <person name="Jen D."/>
            <person name="Larson L."/>
            <person name="Mehta T."/>
            <person name="Neiman D."/>
            <person name="Pearson M."/>
            <person name="Roberts A."/>
            <person name="Saif S."/>
            <person name="Shea T."/>
            <person name="Shenoy N."/>
            <person name="Sisk P."/>
            <person name="Stolte C."/>
            <person name="Sykes S."/>
            <person name="Walk T."/>
            <person name="White J."/>
            <person name="Yandava C."/>
            <person name="Haas B."/>
            <person name="Nusbaum C."/>
            <person name="Birren B."/>
        </authorList>
    </citation>
    <scope>NUCLEOTIDE SEQUENCE [LARGE SCALE GENOMIC DNA]</scope>
    <source>
        <strain evidence="5">R3-111a-1</strain>
    </source>
</reference>
<name>J3NQ62_GAET3</name>
<dbReference type="HOGENOM" id="CLU_383113_0_0_1"/>
<feature type="transmembrane region" description="Helical" evidence="2">
    <location>
        <begin position="291"/>
        <end position="311"/>
    </location>
</feature>
<feature type="transmembrane region" description="Helical" evidence="2">
    <location>
        <begin position="240"/>
        <end position="258"/>
    </location>
</feature>
<dbReference type="RefSeq" id="XP_009219463.1">
    <property type="nucleotide sequence ID" value="XM_009221199.1"/>
</dbReference>
<reference evidence="3" key="2">
    <citation type="submission" date="2010-07" db="EMBL/GenBank/DDBJ databases">
        <authorList>
            <consortium name="The Broad Institute Genome Sequencing Platform"/>
            <consortium name="Broad Institute Genome Sequencing Center for Infectious Disease"/>
            <person name="Ma L.-J."/>
            <person name="Dead R."/>
            <person name="Young S."/>
            <person name="Zeng Q."/>
            <person name="Koehrsen M."/>
            <person name="Alvarado L."/>
            <person name="Berlin A."/>
            <person name="Chapman S.B."/>
            <person name="Chen Z."/>
            <person name="Freedman E."/>
            <person name="Gellesch M."/>
            <person name="Goldberg J."/>
            <person name="Griggs A."/>
            <person name="Gujja S."/>
            <person name="Heilman E.R."/>
            <person name="Heiman D."/>
            <person name="Hepburn T."/>
            <person name="Howarth C."/>
            <person name="Jen D."/>
            <person name="Larson L."/>
            <person name="Mehta T."/>
            <person name="Neiman D."/>
            <person name="Pearson M."/>
            <person name="Roberts A."/>
            <person name="Saif S."/>
            <person name="Shea T."/>
            <person name="Shenoy N."/>
            <person name="Sisk P."/>
            <person name="Stolte C."/>
            <person name="Sykes S."/>
            <person name="Walk T."/>
            <person name="White J."/>
            <person name="Yandava C."/>
            <person name="Haas B."/>
            <person name="Nusbaum C."/>
            <person name="Birren B."/>
        </authorList>
    </citation>
    <scope>NUCLEOTIDE SEQUENCE</scope>
    <source>
        <strain evidence="3">R3-111a-1</strain>
    </source>
</reference>
<evidence type="ECO:0000256" key="1">
    <source>
        <dbReference type="SAM" id="MobiDB-lite"/>
    </source>
</evidence>
<reference evidence="4" key="4">
    <citation type="journal article" date="2015" name="G3 (Bethesda)">
        <title>Genome sequences of three phytopathogenic species of the Magnaporthaceae family of fungi.</title>
        <authorList>
            <person name="Okagaki L.H."/>
            <person name="Nunes C.C."/>
            <person name="Sailsbery J."/>
            <person name="Clay B."/>
            <person name="Brown D."/>
            <person name="John T."/>
            <person name="Oh Y."/>
            <person name="Young N."/>
            <person name="Fitzgerald M."/>
            <person name="Haas B.J."/>
            <person name="Zeng Q."/>
            <person name="Young S."/>
            <person name="Adiconis X."/>
            <person name="Fan L."/>
            <person name="Levin J.Z."/>
            <person name="Mitchell T.K."/>
            <person name="Okubara P.A."/>
            <person name="Farman M.L."/>
            <person name="Kohn L.M."/>
            <person name="Birren B."/>
            <person name="Ma L.-J."/>
            <person name="Dean R.A."/>
        </authorList>
    </citation>
    <scope>NUCLEOTIDE SEQUENCE</scope>
    <source>
        <strain evidence="4">R3-111a-1</strain>
    </source>
</reference>
<keyword evidence="2" id="KW-1133">Transmembrane helix</keyword>
<gene>
    <name evidence="4" type="primary">20343877</name>
    <name evidence="3" type="ORF">GGTG_03419</name>
</gene>
<dbReference type="InterPro" id="IPR021840">
    <property type="entry name" value="DUF3433"/>
</dbReference>
<dbReference type="Proteomes" id="UP000006039">
    <property type="component" value="Unassembled WGS sequence"/>
</dbReference>
<dbReference type="PANTHER" id="PTHR37544:SF3">
    <property type="entry name" value="SPRAY"/>
    <property type="match status" value="1"/>
</dbReference>
<dbReference type="PANTHER" id="PTHR37544">
    <property type="entry name" value="SPRAY-RELATED"/>
    <property type="match status" value="1"/>
</dbReference>
<protein>
    <submittedName>
        <fullName evidence="3 4">Uncharacterized protein</fullName>
    </submittedName>
</protein>
<evidence type="ECO:0000313" key="3">
    <source>
        <dbReference type="EMBL" id="EJT78318.1"/>
    </source>
</evidence>
<feature type="region of interest" description="Disordered" evidence="1">
    <location>
        <begin position="416"/>
        <end position="437"/>
    </location>
</feature>
<keyword evidence="2" id="KW-0472">Membrane</keyword>
<dbReference type="EnsemblFungi" id="EJT78318">
    <property type="protein sequence ID" value="EJT78318"/>
    <property type="gene ID" value="GGTG_03419"/>
</dbReference>
<keyword evidence="2" id="KW-0812">Transmembrane</keyword>
<feature type="transmembrane region" description="Helical" evidence="2">
    <location>
        <begin position="583"/>
        <end position="603"/>
    </location>
</feature>
<dbReference type="OrthoDB" id="5428901at2759"/>
<feature type="compositionally biased region" description="Basic and acidic residues" evidence="1">
    <location>
        <begin position="34"/>
        <end position="44"/>
    </location>
</feature>
<proteinExistence type="predicted"/>
<keyword evidence="5" id="KW-1185">Reference proteome</keyword>
<dbReference type="EMBL" id="GL385396">
    <property type="protein sequence ID" value="EJT78318.1"/>
    <property type="molecule type" value="Genomic_DNA"/>
</dbReference>
<evidence type="ECO:0000313" key="4">
    <source>
        <dbReference type="EnsemblFungi" id="EJT78318"/>
    </source>
</evidence>
<evidence type="ECO:0000313" key="5">
    <source>
        <dbReference type="Proteomes" id="UP000006039"/>
    </source>
</evidence>
<reference evidence="4" key="5">
    <citation type="submission" date="2018-04" db="UniProtKB">
        <authorList>
            <consortium name="EnsemblFungi"/>
        </authorList>
    </citation>
    <scope>IDENTIFICATION</scope>
    <source>
        <strain evidence="4">R3-111a-1</strain>
    </source>
</reference>
<organism evidence="3">
    <name type="scientific">Gaeumannomyces tritici (strain R3-111a-1)</name>
    <name type="common">Wheat and barley take-all root rot fungus</name>
    <name type="synonym">Gaeumannomyces graminis var. tritici</name>
    <dbReference type="NCBI Taxonomy" id="644352"/>
    <lineage>
        <taxon>Eukaryota</taxon>
        <taxon>Fungi</taxon>
        <taxon>Dikarya</taxon>
        <taxon>Ascomycota</taxon>
        <taxon>Pezizomycotina</taxon>
        <taxon>Sordariomycetes</taxon>
        <taxon>Sordariomycetidae</taxon>
        <taxon>Magnaporthales</taxon>
        <taxon>Magnaporthaceae</taxon>
        <taxon>Gaeumannomyces</taxon>
    </lineage>
</organism>
<reference evidence="3" key="3">
    <citation type="submission" date="2010-09" db="EMBL/GenBank/DDBJ databases">
        <title>Annotation of Gaeumannomyces graminis var. tritici R3-111a-1.</title>
        <authorList>
            <consortium name="The Broad Institute Genome Sequencing Platform"/>
            <person name="Ma L.-J."/>
            <person name="Dead R."/>
            <person name="Young S.K."/>
            <person name="Zeng Q."/>
            <person name="Gargeya S."/>
            <person name="Fitzgerald M."/>
            <person name="Haas B."/>
            <person name="Abouelleil A."/>
            <person name="Alvarado L."/>
            <person name="Arachchi H.M."/>
            <person name="Berlin A."/>
            <person name="Brown A."/>
            <person name="Chapman S.B."/>
            <person name="Chen Z."/>
            <person name="Dunbar C."/>
            <person name="Freedman E."/>
            <person name="Gearin G."/>
            <person name="Gellesch M."/>
            <person name="Goldberg J."/>
            <person name="Griggs A."/>
            <person name="Gujja S."/>
            <person name="Heiman D."/>
            <person name="Howarth C."/>
            <person name="Larson L."/>
            <person name="Lui A."/>
            <person name="MacDonald P.J.P."/>
            <person name="Mehta T."/>
            <person name="Montmayeur A."/>
            <person name="Murphy C."/>
            <person name="Neiman D."/>
            <person name="Pearson M."/>
            <person name="Priest M."/>
            <person name="Roberts A."/>
            <person name="Saif S."/>
            <person name="Shea T."/>
            <person name="Shenoy N."/>
            <person name="Sisk P."/>
            <person name="Stolte C."/>
            <person name="Sykes S."/>
            <person name="Yandava C."/>
            <person name="Wortman J."/>
            <person name="Nusbaum C."/>
            <person name="Birren B."/>
        </authorList>
    </citation>
    <scope>NUCLEOTIDE SEQUENCE</scope>
    <source>
        <strain evidence="3">R3-111a-1</strain>
    </source>
</reference>
<evidence type="ECO:0000256" key="2">
    <source>
        <dbReference type="SAM" id="Phobius"/>
    </source>
</evidence>
<sequence>MSAAVAASATPEPRPKRPGGSDSEQLAGVDDSDSGSRPEDRPGDPGDAGNQKTNKAFRPTASIDWAEPSVVVTTDSNGAITTKTLTPAPVSATLVRVLTDERGRPTRTERTTMALPPRTLTLTNAAGRPTATVTRYPQPAKPSAEASANGNPVGIKSYYLSKPAHLAALFLPVLLAVISLAAARMVESSARHMHPYHRLTHPSGAPAMDSICMRAGVFHSVPSAIRSLAPEGGVLRYPPVLFLSKLLLLVAAVLVPFWPEAFGIRQNEELCVPEVRPCAATLVVSPPNARAAIGILSLMALISLVVLVSMLRWRTGVASNPWSIIGTAALAGNPEIRSLLLSLPTTGNSRAEAMVGKTEGESTAAMAAARVKGRITHEQLLRAVGSRRFRLGVYSVDGSETTDYGVTICSGAEGMSLQGNNEEDDREGLAGAGSGRSDEHDYYGYGGVDYRQQQQQQGNLESAPLTRQREHYLPFMMLSNAPRLGFVALACGLLVVVLYYVSWTSNSSFERFMGQQGYAARVVFTLIGLAISFWWGSFFSNVSLASPYLLLSQRGQPAGRTVLLAPSSNPASGLWRALRARQLFLASVSLAALAAEAMPVLLHMVPARLHKSHPAHAACAWVAVALLFCMVAVVVASFFVAWPSMPADPSSAAGAMVYVCDSSGVAWAAAGSALLPARDRDRVVEQLALLYEFGPMEGASGAMRIGVDADETSGASDVGIAV</sequence>
<feature type="transmembrane region" description="Helical" evidence="2">
    <location>
        <begin position="484"/>
        <end position="502"/>
    </location>
</feature>
<dbReference type="AlphaFoldDB" id="J3NQ62"/>
<feature type="transmembrane region" description="Helical" evidence="2">
    <location>
        <begin position="164"/>
        <end position="183"/>
    </location>
</feature>
<feature type="transmembrane region" description="Helical" evidence="2">
    <location>
        <begin position="522"/>
        <end position="551"/>
    </location>
</feature>
<feature type="region of interest" description="Disordered" evidence="1">
    <location>
        <begin position="1"/>
        <end position="61"/>
    </location>
</feature>
<dbReference type="STRING" id="644352.J3NQ62"/>
<feature type="transmembrane region" description="Helical" evidence="2">
    <location>
        <begin position="615"/>
        <end position="642"/>
    </location>
</feature>
<accession>J3NQ62</accession>
<dbReference type="VEuPathDB" id="FungiDB:GGTG_03419"/>
<dbReference type="Pfam" id="PF11915">
    <property type="entry name" value="DUF3433"/>
    <property type="match status" value="2"/>
</dbReference>
<dbReference type="eggNOG" id="ENOG502SD4W">
    <property type="taxonomic scope" value="Eukaryota"/>
</dbReference>